<comment type="cofactor">
    <cofactor evidence="1 16 17">
        <name>Na(+)</name>
        <dbReference type="ChEBI" id="CHEBI:29101"/>
    </cofactor>
</comment>
<dbReference type="InterPro" id="IPR005899">
    <property type="entry name" value="Na_pump_deCOase"/>
</dbReference>
<evidence type="ECO:0000256" key="4">
    <source>
        <dbReference type="ARBA" id="ARBA00005844"/>
    </source>
</evidence>
<dbReference type="HAMAP" id="MF_00404">
    <property type="entry name" value="OadG"/>
    <property type="match status" value="1"/>
</dbReference>
<evidence type="ECO:0000256" key="9">
    <source>
        <dbReference type="ARBA" id="ARBA00022967"/>
    </source>
</evidence>
<evidence type="ECO:0000256" key="17">
    <source>
        <dbReference type="RuleBase" id="RU004278"/>
    </source>
</evidence>
<dbReference type="Pfam" id="PF04277">
    <property type="entry name" value="OAD_gamma"/>
    <property type="match status" value="1"/>
</dbReference>
<organism evidence="18 19">
    <name type="scientific">Litoribrevibacter albus</name>
    <dbReference type="NCBI Taxonomy" id="1473156"/>
    <lineage>
        <taxon>Bacteria</taxon>
        <taxon>Pseudomonadati</taxon>
        <taxon>Pseudomonadota</taxon>
        <taxon>Gammaproteobacteria</taxon>
        <taxon>Oceanospirillales</taxon>
        <taxon>Oceanospirillaceae</taxon>
        <taxon>Litoribrevibacter</taxon>
    </lineage>
</organism>
<comment type="subcellular location">
    <subcellularLocation>
        <location evidence="3 16 17">Cell membrane</location>
        <topology evidence="3 16 17">Single-pass membrane protein</topology>
    </subcellularLocation>
</comment>
<comment type="catalytic activity">
    <reaction evidence="15 16 17">
        <text>oxaloacetate + 2 Na(+)(in) + H(+) = pyruvate + 2 Na(+)(out) + CO2</text>
        <dbReference type="Rhea" id="RHEA:57724"/>
        <dbReference type="ChEBI" id="CHEBI:15361"/>
        <dbReference type="ChEBI" id="CHEBI:15378"/>
        <dbReference type="ChEBI" id="CHEBI:16452"/>
        <dbReference type="ChEBI" id="CHEBI:16526"/>
        <dbReference type="ChEBI" id="CHEBI:29101"/>
        <dbReference type="EC" id="7.2.4.2"/>
    </reaction>
</comment>
<evidence type="ECO:0000313" key="19">
    <source>
        <dbReference type="Proteomes" id="UP001161389"/>
    </source>
</evidence>
<evidence type="ECO:0000256" key="2">
    <source>
        <dbReference type="ARBA" id="ARBA00003002"/>
    </source>
</evidence>
<evidence type="ECO:0000256" key="8">
    <source>
        <dbReference type="ARBA" id="ARBA00022692"/>
    </source>
</evidence>
<gene>
    <name evidence="18" type="primary">oadG2</name>
    <name evidence="16" type="synonym">oadG</name>
    <name evidence="18" type="ORF">GCM10007876_16050</name>
</gene>
<evidence type="ECO:0000256" key="5">
    <source>
        <dbReference type="ARBA" id="ARBA00011869"/>
    </source>
</evidence>
<evidence type="ECO:0000256" key="13">
    <source>
        <dbReference type="ARBA" id="ARBA00023136"/>
    </source>
</evidence>
<dbReference type="NCBIfam" id="TIGR01195">
    <property type="entry name" value="oadG_fam"/>
    <property type="match status" value="1"/>
</dbReference>
<evidence type="ECO:0000256" key="3">
    <source>
        <dbReference type="ARBA" id="ARBA00004162"/>
    </source>
</evidence>
<evidence type="ECO:0000256" key="6">
    <source>
        <dbReference type="ARBA" id="ARBA00022448"/>
    </source>
</evidence>
<comment type="similarity">
    <text evidence="4 16 17">Belongs to the OadG family.</text>
</comment>
<keyword evidence="12 16" id="KW-0406">Ion transport</keyword>
<evidence type="ECO:0000256" key="11">
    <source>
        <dbReference type="ARBA" id="ARBA00023053"/>
    </source>
</evidence>
<keyword evidence="11 16" id="KW-0915">Sodium</keyword>
<keyword evidence="9 16" id="KW-1278">Translocase</keyword>
<keyword evidence="7 16" id="KW-1003">Cell membrane</keyword>
<feature type="transmembrane region" description="Helical" evidence="16 17">
    <location>
        <begin position="12"/>
        <end position="31"/>
    </location>
</feature>
<evidence type="ECO:0000256" key="10">
    <source>
        <dbReference type="ARBA" id="ARBA00022989"/>
    </source>
</evidence>
<keyword evidence="14 16" id="KW-0739">Sodium transport</keyword>
<evidence type="ECO:0000256" key="15">
    <source>
        <dbReference type="ARBA" id="ARBA00048176"/>
    </source>
</evidence>
<dbReference type="AlphaFoldDB" id="A0AA37S9S5"/>
<evidence type="ECO:0000256" key="12">
    <source>
        <dbReference type="ARBA" id="ARBA00023065"/>
    </source>
</evidence>
<keyword evidence="8 16" id="KW-0812">Transmembrane</keyword>
<keyword evidence="13 16" id="KW-0472">Membrane</keyword>
<keyword evidence="19" id="KW-1185">Reference proteome</keyword>
<accession>A0AA37S9S5</accession>
<reference evidence="18" key="2">
    <citation type="submission" date="2023-01" db="EMBL/GenBank/DDBJ databases">
        <title>Draft genome sequence of Litoribrevibacter albus strain NBRC 110071.</title>
        <authorList>
            <person name="Sun Q."/>
            <person name="Mori K."/>
        </authorList>
    </citation>
    <scope>NUCLEOTIDE SEQUENCE</scope>
    <source>
        <strain evidence="18">NBRC 110071</strain>
    </source>
</reference>
<evidence type="ECO:0000256" key="14">
    <source>
        <dbReference type="ARBA" id="ARBA00023201"/>
    </source>
</evidence>
<dbReference type="GO" id="GO:0005886">
    <property type="term" value="C:plasma membrane"/>
    <property type="evidence" value="ECO:0007669"/>
    <property type="project" value="UniProtKB-SubCell"/>
</dbReference>
<keyword evidence="10 16" id="KW-1133">Transmembrane helix</keyword>
<evidence type="ECO:0000313" key="18">
    <source>
        <dbReference type="EMBL" id="GLQ31126.1"/>
    </source>
</evidence>
<proteinExistence type="inferred from homology"/>
<evidence type="ECO:0000256" key="1">
    <source>
        <dbReference type="ARBA" id="ARBA00001959"/>
    </source>
</evidence>
<dbReference type="EC" id="7.2.4.2" evidence="16"/>
<dbReference type="Proteomes" id="UP001161389">
    <property type="component" value="Unassembled WGS sequence"/>
</dbReference>
<evidence type="ECO:0000256" key="7">
    <source>
        <dbReference type="ARBA" id="ARBA00022475"/>
    </source>
</evidence>
<sequence length="82" mass="8700">MSELMSEGITLMLLGMGFVFSFLVVLIYATTAMSKVVVKFFPEPEPAAPAPVAPPANTGGGVDPKLLAVLKAAVQEHRSRQK</sequence>
<dbReference type="InterPro" id="IPR023424">
    <property type="entry name" value="OadG"/>
</dbReference>
<dbReference type="GO" id="GO:0015081">
    <property type="term" value="F:sodium ion transmembrane transporter activity"/>
    <property type="evidence" value="ECO:0007669"/>
    <property type="project" value="UniProtKB-UniRule"/>
</dbReference>
<dbReference type="GO" id="GO:0008948">
    <property type="term" value="F:oxaloacetate decarboxylase activity"/>
    <property type="evidence" value="ECO:0007669"/>
    <property type="project" value="UniProtKB-UniRule"/>
</dbReference>
<evidence type="ECO:0000256" key="16">
    <source>
        <dbReference type="HAMAP-Rule" id="MF_00404"/>
    </source>
</evidence>
<dbReference type="GO" id="GO:0036376">
    <property type="term" value="P:sodium ion export across plasma membrane"/>
    <property type="evidence" value="ECO:0007669"/>
    <property type="project" value="InterPro"/>
</dbReference>
<dbReference type="GO" id="GO:0015451">
    <property type="term" value="F:decarboxylation-driven active transmembrane transporter activity"/>
    <property type="evidence" value="ECO:0007669"/>
    <property type="project" value="UniProtKB-EC"/>
</dbReference>
<comment type="caution">
    <text evidence="18">The sequence shown here is derived from an EMBL/GenBank/DDBJ whole genome shotgun (WGS) entry which is preliminary data.</text>
</comment>
<dbReference type="RefSeq" id="WP_284380620.1">
    <property type="nucleotide sequence ID" value="NZ_BSNM01000011.1"/>
</dbReference>
<comment type="function">
    <text evidence="2 16 17">Catalyzes the decarboxylation of oxaloacetate coupled to Na(+) translocation.</text>
</comment>
<name>A0AA37S9S5_9GAMM</name>
<keyword evidence="6 16" id="KW-0813">Transport</keyword>
<reference evidence="18" key="1">
    <citation type="journal article" date="2014" name="Int. J. Syst. Evol. Microbiol.">
        <title>Complete genome sequence of Corynebacterium casei LMG S-19264T (=DSM 44701T), isolated from a smear-ripened cheese.</title>
        <authorList>
            <consortium name="US DOE Joint Genome Institute (JGI-PGF)"/>
            <person name="Walter F."/>
            <person name="Albersmeier A."/>
            <person name="Kalinowski J."/>
            <person name="Ruckert C."/>
        </authorList>
    </citation>
    <scope>NUCLEOTIDE SEQUENCE</scope>
    <source>
        <strain evidence="18">NBRC 110071</strain>
    </source>
</reference>
<comment type="subunit">
    <text evidence="5 16">Heterotrimer of an alpha, a beta and a gamma subunit.</text>
</comment>
<protein>
    <recommendedName>
        <fullName evidence="16">Probable oxaloacetate decarboxylase gamma chain</fullName>
        <ecNumber evidence="16">7.2.4.2</ecNumber>
    </recommendedName>
</protein>
<dbReference type="EMBL" id="BSNM01000011">
    <property type="protein sequence ID" value="GLQ31126.1"/>
    <property type="molecule type" value="Genomic_DNA"/>
</dbReference>